<organism evidence="1 2">
    <name type="scientific">Persea americana</name>
    <name type="common">Avocado</name>
    <dbReference type="NCBI Taxonomy" id="3435"/>
    <lineage>
        <taxon>Eukaryota</taxon>
        <taxon>Viridiplantae</taxon>
        <taxon>Streptophyta</taxon>
        <taxon>Embryophyta</taxon>
        <taxon>Tracheophyta</taxon>
        <taxon>Spermatophyta</taxon>
        <taxon>Magnoliopsida</taxon>
        <taxon>Magnoliidae</taxon>
        <taxon>Laurales</taxon>
        <taxon>Lauraceae</taxon>
        <taxon>Persea</taxon>
    </lineage>
</organism>
<keyword evidence="2" id="KW-1185">Reference proteome</keyword>
<name>A0ACC2MD85_PERAE</name>
<proteinExistence type="predicted"/>
<evidence type="ECO:0000313" key="2">
    <source>
        <dbReference type="Proteomes" id="UP001234297"/>
    </source>
</evidence>
<evidence type="ECO:0000313" key="1">
    <source>
        <dbReference type="EMBL" id="KAJ8643606.1"/>
    </source>
</evidence>
<dbReference type="EMBL" id="CM056810">
    <property type="protein sequence ID" value="KAJ8643606.1"/>
    <property type="molecule type" value="Genomic_DNA"/>
</dbReference>
<reference evidence="1 2" key="1">
    <citation type="journal article" date="2022" name="Hortic Res">
        <title>A haplotype resolved chromosomal level avocado genome allows analysis of novel avocado genes.</title>
        <authorList>
            <person name="Nath O."/>
            <person name="Fletcher S.J."/>
            <person name="Hayward A."/>
            <person name="Shaw L.M."/>
            <person name="Masouleh A.K."/>
            <person name="Furtado A."/>
            <person name="Henry R.J."/>
            <person name="Mitter N."/>
        </authorList>
    </citation>
    <scope>NUCLEOTIDE SEQUENCE [LARGE SCALE GENOMIC DNA]</scope>
    <source>
        <strain evidence="2">cv. Hass</strain>
    </source>
</reference>
<accession>A0ACC2MD85</accession>
<dbReference type="Proteomes" id="UP001234297">
    <property type="component" value="Chromosome 2"/>
</dbReference>
<sequence>MALWLGDGELVRQPNRPLVGATSPATVGSRKGSEAVVESPPRGVIACRFKIPPAGFVSSRNSRHGSRAPPLSA</sequence>
<comment type="caution">
    <text evidence="1">The sequence shown here is derived from an EMBL/GenBank/DDBJ whole genome shotgun (WGS) entry which is preliminary data.</text>
</comment>
<gene>
    <name evidence="1" type="ORF">MRB53_005354</name>
</gene>
<protein>
    <submittedName>
        <fullName evidence="1">Uncharacterized protein</fullName>
    </submittedName>
</protein>